<dbReference type="KEGG" id="vpi:BW732_11310"/>
<dbReference type="RefSeq" id="WP_077276927.1">
    <property type="nucleotide sequence ID" value="NZ_CP019609.1"/>
</dbReference>
<evidence type="ECO:0000256" key="2">
    <source>
        <dbReference type="ARBA" id="ARBA00022475"/>
    </source>
</evidence>
<evidence type="ECO:0000313" key="7">
    <source>
        <dbReference type="Proteomes" id="UP000188246"/>
    </source>
</evidence>
<dbReference type="PANTHER" id="PTHR33545">
    <property type="entry name" value="UPF0750 MEMBRANE PROTEIN YITT-RELATED"/>
    <property type="match status" value="1"/>
</dbReference>
<dbReference type="PIRSF" id="PIRSF006483">
    <property type="entry name" value="Membrane_protein_YitT"/>
    <property type="match status" value="1"/>
</dbReference>
<dbReference type="InterPro" id="IPR015867">
    <property type="entry name" value="N-reg_PII/ATP_PRibTrfase_C"/>
</dbReference>
<protein>
    <submittedName>
        <fullName evidence="6">Uncharacterized protein</fullName>
    </submittedName>
</protein>
<dbReference type="InterPro" id="IPR003740">
    <property type="entry name" value="YitT"/>
</dbReference>
<evidence type="ECO:0000256" key="5">
    <source>
        <dbReference type="ARBA" id="ARBA00023136"/>
    </source>
</evidence>
<dbReference type="EMBL" id="CP019609">
    <property type="protein sequence ID" value="AQP54845.1"/>
    <property type="molecule type" value="Genomic_DNA"/>
</dbReference>
<keyword evidence="2" id="KW-1003">Cell membrane</keyword>
<keyword evidence="3" id="KW-0812">Transmembrane</keyword>
<keyword evidence="7" id="KW-1185">Reference proteome</keyword>
<accession>A0A1Q2D946</accession>
<proteinExistence type="predicted"/>
<dbReference type="InterPro" id="IPR019264">
    <property type="entry name" value="DUF2179"/>
</dbReference>
<evidence type="ECO:0000256" key="3">
    <source>
        <dbReference type="ARBA" id="ARBA00022692"/>
    </source>
</evidence>
<dbReference type="PANTHER" id="PTHR33545:SF5">
    <property type="entry name" value="UPF0750 MEMBRANE PROTEIN YITT"/>
    <property type="match status" value="1"/>
</dbReference>
<name>A0A1Q2D946_9ENTE</name>
<organism evidence="6 7">
    <name type="scientific">Vagococcus penaei</name>
    <dbReference type="NCBI Taxonomy" id="633807"/>
    <lineage>
        <taxon>Bacteria</taxon>
        <taxon>Bacillati</taxon>
        <taxon>Bacillota</taxon>
        <taxon>Bacilli</taxon>
        <taxon>Lactobacillales</taxon>
        <taxon>Enterococcaceae</taxon>
        <taxon>Vagococcus</taxon>
    </lineage>
</organism>
<dbReference type="STRING" id="633807.BW732_11310"/>
<dbReference type="Proteomes" id="UP000188246">
    <property type="component" value="Chromosome"/>
</dbReference>
<comment type="subcellular location">
    <subcellularLocation>
        <location evidence="1">Cell membrane</location>
        <topology evidence="1">Multi-pass membrane protein</topology>
    </subcellularLocation>
</comment>
<dbReference type="Gene3D" id="3.30.70.120">
    <property type="match status" value="1"/>
</dbReference>
<dbReference type="Pfam" id="PF02588">
    <property type="entry name" value="YitT_membrane"/>
    <property type="match status" value="1"/>
</dbReference>
<dbReference type="InterPro" id="IPR051461">
    <property type="entry name" value="UPF0750_membrane"/>
</dbReference>
<gene>
    <name evidence="6" type="ORF">BW732_11310</name>
</gene>
<keyword evidence="4" id="KW-1133">Transmembrane helix</keyword>
<dbReference type="GO" id="GO:0005886">
    <property type="term" value="C:plasma membrane"/>
    <property type="evidence" value="ECO:0007669"/>
    <property type="project" value="UniProtKB-SubCell"/>
</dbReference>
<sequence length="289" mass="31406">MMKRIAVMLLAGVLIAAGLNWFLVPANVFSVGVNGISQLMSSTLFSLTGISVNTGILIFLLNVPIAILGWIKLGRSATIYSLLTVVCVSVMAILIPIEHVTNNPLMSAIAGGVLTGLATGLTMKYGFSTGGMDIVSLVLAKTTGRTVGSLMFAINILIVIAAGFLFSWEAALYTMISIYCTTQVLDTVHTSHQKVTAFIMTSKPNETIKSIQSELIRGMTILPGTGAYSKKEVSMLMIVVTRYELYTLEQCVYAVDEDAFINIMPTQTVMGKFWNEDEQKKIREELKKV</sequence>
<evidence type="ECO:0000256" key="1">
    <source>
        <dbReference type="ARBA" id="ARBA00004651"/>
    </source>
</evidence>
<reference evidence="6 7" key="1">
    <citation type="journal article" date="2010" name="Int. J. Syst. Evol. Microbiol.">
        <title>Vagococcus penaei sp. nov., isolated from spoilage microbiota of cooked shrimp (Penaeus vannamei).</title>
        <authorList>
            <person name="Jaffres E."/>
            <person name="Prevost H."/>
            <person name="Rossero A."/>
            <person name="Joffraud J.J."/>
            <person name="Dousset X."/>
        </authorList>
    </citation>
    <scope>NUCLEOTIDE SEQUENCE [LARGE SCALE GENOMIC DNA]</scope>
    <source>
        <strain evidence="6 7">CD276</strain>
    </source>
</reference>
<evidence type="ECO:0000313" key="6">
    <source>
        <dbReference type="EMBL" id="AQP54845.1"/>
    </source>
</evidence>
<dbReference type="AlphaFoldDB" id="A0A1Q2D946"/>
<dbReference type="Pfam" id="PF10035">
    <property type="entry name" value="DUF2179"/>
    <property type="match status" value="1"/>
</dbReference>
<dbReference type="OrthoDB" id="2417289at2"/>
<keyword evidence="5" id="KW-0472">Membrane</keyword>
<evidence type="ECO:0000256" key="4">
    <source>
        <dbReference type="ARBA" id="ARBA00022989"/>
    </source>
</evidence>
<dbReference type="CDD" id="cd16380">
    <property type="entry name" value="YitT_C"/>
    <property type="match status" value="1"/>
</dbReference>